<keyword evidence="2" id="KW-1185">Reference proteome</keyword>
<dbReference type="EMBL" id="CM037015">
    <property type="protein sequence ID" value="KAH7680928.1"/>
    <property type="molecule type" value="Genomic_DNA"/>
</dbReference>
<name>A0ACB7VZY8_DIOAL</name>
<accession>A0ACB7VZY8</accession>
<protein>
    <submittedName>
        <fullName evidence="1">Ribosome maturation factor RimP protein</fullName>
    </submittedName>
</protein>
<evidence type="ECO:0000313" key="2">
    <source>
        <dbReference type="Proteomes" id="UP000827976"/>
    </source>
</evidence>
<comment type="caution">
    <text evidence="1">The sequence shown here is derived from an EMBL/GenBank/DDBJ whole genome shotgun (WGS) entry which is preliminary data.</text>
</comment>
<proteinExistence type="predicted"/>
<evidence type="ECO:0000313" key="1">
    <source>
        <dbReference type="EMBL" id="KAH7680928.1"/>
    </source>
</evidence>
<dbReference type="Proteomes" id="UP000827976">
    <property type="component" value="Chromosome 5"/>
</dbReference>
<gene>
    <name evidence="1" type="ORF">IHE45_05G026400</name>
</gene>
<sequence>MIGAWSMTMEGFFRKVFLNIEKDLVFHLPAMDHGCLGMDRVLPRRFSPSVSPLLLPRHGFSLPEAPPFTLIPRIKAFLCLAKKSDSPYGQPVLKQSIVDDADGFEDASEEIAENDDSDEFEEERGSLEDEFIEDLDDEILMEDDEDFEDDFEADDDNVNVGDGVAGGGVSLAGTWWDKKALSIAEEVSMSFDGDLKLYAFKTSANSSIRVRIEKLSNKSGSPSMADIQAFSSEYQARLDEAELAGTIPVNISLEVSSPGVERVVRIPEDLDRFKDRPMYVKYTTDGDQESDGIFRLISFDLDLCNCTWGIADVKKNRQQAGKGRPLNKKQREWKLQTSFDSLRLVRLHSDC</sequence>
<organism evidence="1 2">
    <name type="scientific">Dioscorea alata</name>
    <name type="common">Purple yam</name>
    <dbReference type="NCBI Taxonomy" id="55571"/>
    <lineage>
        <taxon>Eukaryota</taxon>
        <taxon>Viridiplantae</taxon>
        <taxon>Streptophyta</taxon>
        <taxon>Embryophyta</taxon>
        <taxon>Tracheophyta</taxon>
        <taxon>Spermatophyta</taxon>
        <taxon>Magnoliopsida</taxon>
        <taxon>Liliopsida</taxon>
        <taxon>Dioscoreales</taxon>
        <taxon>Dioscoreaceae</taxon>
        <taxon>Dioscorea</taxon>
    </lineage>
</organism>
<reference evidence="2" key="1">
    <citation type="journal article" date="2022" name="Nat. Commun.">
        <title>Chromosome evolution and the genetic basis of agronomically important traits in greater yam.</title>
        <authorList>
            <person name="Bredeson J.V."/>
            <person name="Lyons J.B."/>
            <person name="Oniyinde I.O."/>
            <person name="Okereke N.R."/>
            <person name="Kolade O."/>
            <person name="Nnabue I."/>
            <person name="Nwadili C.O."/>
            <person name="Hribova E."/>
            <person name="Parker M."/>
            <person name="Nwogha J."/>
            <person name="Shu S."/>
            <person name="Carlson J."/>
            <person name="Kariba R."/>
            <person name="Muthemba S."/>
            <person name="Knop K."/>
            <person name="Barton G.J."/>
            <person name="Sherwood A.V."/>
            <person name="Lopez-Montes A."/>
            <person name="Asiedu R."/>
            <person name="Jamnadass R."/>
            <person name="Muchugi A."/>
            <person name="Goodstein D."/>
            <person name="Egesi C.N."/>
            <person name="Featherston J."/>
            <person name="Asfaw A."/>
            <person name="Simpson G.G."/>
            <person name="Dolezel J."/>
            <person name="Hendre P.S."/>
            <person name="Van Deynze A."/>
            <person name="Kumar P.L."/>
            <person name="Obidiegwu J.E."/>
            <person name="Bhattacharjee R."/>
            <person name="Rokhsar D.S."/>
        </authorList>
    </citation>
    <scope>NUCLEOTIDE SEQUENCE [LARGE SCALE GENOMIC DNA]</scope>
    <source>
        <strain evidence="2">cv. TDa95/00328</strain>
    </source>
</reference>